<dbReference type="SUPFAM" id="SSF48264">
    <property type="entry name" value="Cytochrome P450"/>
    <property type="match status" value="1"/>
</dbReference>
<organism evidence="1 2">
    <name type="scientific">Hyaloscypha hepaticicola</name>
    <dbReference type="NCBI Taxonomy" id="2082293"/>
    <lineage>
        <taxon>Eukaryota</taxon>
        <taxon>Fungi</taxon>
        <taxon>Dikarya</taxon>
        <taxon>Ascomycota</taxon>
        <taxon>Pezizomycotina</taxon>
        <taxon>Leotiomycetes</taxon>
        <taxon>Helotiales</taxon>
        <taxon>Hyaloscyphaceae</taxon>
        <taxon>Hyaloscypha</taxon>
    </lineage>
</organism>
<dbReference type="GO" id="GO:0020037">
    <property type="term" value="F:heme binding"/>
    <property type="evidence" value="ECO:0007669"/>
    <property type="project" value="InterPro"/>
</dbReference>
<evidence type="ECO:0008006" key="3">
    <source>
        <dbReference type="Google" id="ProtNLM"/>
    </source>
</evidence>
<evidence type="ECO:0000313" key="1">
    <source>
        <dbReference type="EMBL" id="PMD20602.1"/>
    </source>
</evidence>
<dbReference type="GO" id="GO:0005506">
    <property type="term" value="F:iron ion binding"/>
    <property type="evidence" value="ECO:0007669"/>
    <property type="project" value="InterPro"/>
</dbReference>
<dbReference type="AlphaFoldDB" id="A0A2J6Q2U9"/>
<dbReference type="EMBL" id="KZ613484">
    <property type="protein sequence ID" value="PMD20602.1"/>
    <property type="molecule type" value="Genomic_DNA"/>
</dbReference>
<accession>A0A2J6Q2U9</accession>
<keyword evidence="2" id="KW-1185">Reference proteome</keyword>
<evidence type="ECO:0000313" key="2">
    <source>
        <dbReference type="Proteomes" id="UP000235672"/>
    </source>
</evidence>
<reference evidence="1 2" key="1">
    <citation type="submission" date="2016-05" db="EMBL/GenBank/DDBJ databases">
        <title>A degradative enzymes factory behind the ericoid mycorrhizal symbiosis.</title>
        <authorList>
            <consortium name="DOE Joint Genome Institute"/>
            <person name="Martino E."/>
            <person name="Morin E."/>
            <person name="Grelet G."/>
            <person name="Kuo A."/>
            <person name="Kohler A."/>
            <person name="Daghino S."/>
            <person name="Barry K."/>
            <person name="Choi C."/>
            <person name="Cichocki N."/>
            <person name="Clum A."/>
            <person name="Copeland A."/>
            <person name="Hainaut M."/>
            <person name="Haridas S."/>
            <person name="Labutti K."/>
            <person name="Lindquist E."/>
            <person name="Lipzen A."/>
            <person name="Khouja H.-R."/>
            <person name="Murat C."/>
            <person name="Ohm R."/>
            <person name="Olson A."/>
            <person name="Spatafora J."/>
            <person name="Veneault-Fourrey C."/>
            <person name="Henrissat B."/>
            <person name="Grigoriev I."/>
            <person name="Martin F."/>
            <person name="Perotto S."/>
        </authorList>
    </citation>
    <scope>NUCLEOTIDE SEQUENCE [LARGE SCALE GENOMIC DNA]</scope>
    <source>
        <strain evidence="1 2">UAMH 7357</strain>
    </source>
</reference>
<dbReference type="Gene3D" id="1.10.630.10">
    <property type="entry name" value="Cytochrome P450"/>
    <property type="match status" value="1"/>
</dbReference>
<dbReference type="GO" id="GO:0004497">
    <property type="term" value="F:monooxygenase activity"/>
    <property type="evidence" value="ECO:0007669"/>
    <property type="project" value="InterPro"/>
</dbReference>
<dbReference type="OrthoDB" id="10029320at2759"/>
<dbReference type="STRING" id="1745343.A0A2J6Q2U9"/>
<sequence>MADFQVQVQLALAAGAASLLGFWIVRGMVTPRLPLLVTDVNKCHDLLSSTTLAKRAPLNQRLVFAFGIENGFTTIDEEIHHRFRKEIKTSLEQADNEFARKDLIKLISGSTLIFLRDCGDKRQSILLVDVVRIAVFQTVLAIFFSDVPRISNEDIIFITSKMNNLWFDSKSARKMFLAQYFGSHSSIIQDRELLHQKLKAVFPSISKSEAIPPSDNPLNILLPASMGLLEVVLRCILEVRFRSCATDRNEYEKLFQLFLQNPDGRWYAEENGLSVQQIIAETLRLNPPTRRIYTQRGNEVIAVDVEQLHRTGKVWGEKPLEWQPKRWGREGLDVVRTVEYIPFGGKVGRPAEISMCPSRIRGGPKLIALIVGALLGLLGEGWELVESRDGRDDVSGNKPLRKGMDAYETLSLCHNSVGGY</sequence>
<name>A0A2J6Q2U9_9HELO</name>
<protein>
    <recommendedName>
        <fullName evidence="3">Cytochrome P450</fullName>
    </recommendedName>
</protein>
<dbReference type="InterPro" id="IPR036396">
    <property type="entry name" value="Cyt_P450_sf"/>
</dbReference>
<dbReference type="Proteomes" id="UP000235672">
    <property type="component" value="Unassembled WGS sequence"/>
</dbReference>
<dbReference type="GO" id="GO:0016705">
    <property type="term" value="F:oxidoreductase activity, acting on paired donors, with incorporation or reduction of molecular oxygen"/>
    <property type="evidence" value="ECO:0007669"/>
    <property type="project" value="InterPro"/>
</dbReference>
<gene>
    <name evidence="1" type="ORF">NA56DRAFT_170657</name>
</gene>
<proteinExistence type="predicted"/>